<dbReference type="GO" id="GO:0005576">
    <property type="term" value="C:extracellular region"/>
    <property type="evidence" value="ECO:0007669"/>
    <property type="project" value="UniProtKB-ARBA"/>
</dbReference>
<keyword evidence="1" id="KW-0391">Immunity</keyword>
<organism evidence="5 6">
    <name type="scientific">Pelusios castaneus</name>
    <name type="common">West African mud turtle</name>
    <dbReference type="NCBI Taxonomy" id="367368"/>
    <lineage>
        <taxon>Eukaryota</taxon>
        <taxon>Metazoa</taxon>
        <taxon>Chordata</taxon>
        <taxon>Craniata</taxon>
        <taxon>Vertebrata</taxon>
        <taxon>Euteleostomi</taxon>
        <taxon>Archelosauria</taxon>
        <taxon>Testudinata</taxon>
        <taxon>Testudines</taxon>
        <taxon>Pleurodira</taxon>
        <taxon>Pelomedusidae</taxon>
        <taxon>Pelusios</taxon>
    </lineage>
</organism>
<dbReference type="PANTHER" id="PTHR23266">
    <property type="entry name" value="IMMUNOGLOBULIN HEAVY CHAIN"/>
    <property type="match status" value="1"/>
</dbReference>
<proteinExistence type="predicted"/>
<evidence type="ECO:0000313" key="6">
    <source>
        <dbReference type="Proteomes" id="UP000694393"/>
    </source>
</evidence>
<dbReference type="InterPro" id="IPR007110">
    <property type="entry name" value="Ig-like_dom"/>
</dbReference>
<dbReference type="AlphaFoldDB" id="A0A8C8RR79"/>
<dbReference type="FunFam" id="2.60.40.10:FF:002426">
    <property type="entry name" value="Immunoglobulin heavy variable V15-2"/>
    <property type="match status" value="1"/>
</dbReference>
<feature type="domain" description="Ig-like" evidence="4">
    <location>
        <begin position="28"/>
        <end position="131"/>
    </location>
</feature>
<keyword evidence="3" id="KW-1280">Immunoglobulin</keyword>
<dbReference type="Gene3D" id="2.60.40.10">
    <property type="entry name" value="Immunoglobulins"/>
    <property type="match status" value="1"/>
</dbReference>
<accession>A0A8C8RR79</accession>
<protein>
    <recommendedName>
        <fullName evidence="4">Ig-like domain-containing protein</fullName>
    </recommendedName>
</protein>
<dbReference type="SUPFAM" id="SSF48726">
    <property type="entry name" value="Immunoglobulin"/>
    <property type="match status" value="1"/>
</dbReference>
<dbReference type="InterPro" id="IPR013783">
    <property type="entry name" value="Ig-like_fold"/>
</dbReference>
<dbReference type="GO" id="GO:0019814">
    <property type="term" value="C:immunoglobulin complex"/>
    <property type="evidence" value="ECO:0007669"/>
    <property type="project" value="UniProtKB-KW"/>
</dbReference>
<dbReference type="Proteomes" id="UP000694393">
    <property type="component" value="Unplaced"/>
</dbReference>
<dbReference type="InterPro" id="IPR036179">
    <property type="entry name" value="Ig-like_dom_sf"/>
</dbReference>
<sequence length="132" mass="15036">MVEWGKLDTHTYLVQLVQSGSGMVKPKETLTLTCTVSGFSISTHSYVWNWIRQPPGKELEWVARIHPYNGNKWFATSLQSRTTISSDNSKNQFSLQLPGLLTDVDTITYYCAGETHNDREKQGLVQREEVDL</sequence>
<keyword evidence="6" id="KW-1185">Reference proteome</keyword>
<evidence type="ECO:0000256" key="3">
    <source>
        <dbReference type="ARBA" id="ARBA00043265"/>
    </source>
</evidence>
<evidence type="ECO:0000313" key="5">
    <source>
        <dbReference type="Ensembl" id="ENSPCEP00000008459.1"/>
    </source>
</evidence>
<dbReference type="Ensembl" id="ENSPCET00000008764.1">
    <property type="protein sequence ID" value="ENSPCEP00000008459.1"/>
    <property type="gene ID" value="ENSPCEG00000006811.1"/>
</dbReference>
<dbReference type="PROSITE" id="PS50835">
    <property type="entry name" value="IG_LIKE"/>
    <property type="match status" value="1"/>
</dbReference>
<dbReference type="InterPro" id="IPR013106">
    <property type="entry name" value="Ig_V-set"/>
</dbReference>
<keyword evidence="2" id="KW-1064">Adaptive immunity</keyword>
<evidence type="ECO:0000256" key="2">
    <source>
        <dbReference type="ARBA" id="ARBA00023130"/>
    </source>
</evidence>
<dbReference type="Pfam" id="PF07686">
    <property type="entry name" value="V-set"/>
    <property type="match status" value="1"/>
</dbReference>
<reference evidence="5" key="1">
    <citation type="submission" date="2025-08" db="UniProtKB">
        <authorList>
            <consortium name="Ensembl"/>
        </authorList>
    </citation>
    <scope>IDENTIFICATION</scope>
</reference>
<dbReference type="SMART" id="SM00406">
    <property type="entry name" value="IGv"/>
    <property type="match status" value="1"/>
</dbReference>
<dbReference type="InterPro" id="IPR050199">
    <property type="entry name" value="IgHV"/>
</dbReference>
<evidence type="ECO:0000256" key="1">
    <source>
        <dbReference type="ARBA" id="ARBA00022859"/>
    </source>
</evidence>
<reference evidence="5" key="2">
    <citation type="submission" date="2025-09" db="UniProtKB">
        <authorList>
            <consortium name="Ensembl"/>
        </authorList>
    </citation>
    <scope>IDENTIFICATION</scope>
</reference>
<evidence type="ECO:0000259" key="4">
    <source>
        <dbReference type="PROSITE" id="PS50835"/>
    </source>
</evidence>
<name>A0A8C8RR79_9SAUR</name>
<dbReference type="GO" id="GO:0002250">
    <property type="term" value="P:adaptive immune response"/>
    <property type="evidence" value="ECO:0007669"/>
    <property type="project" value="UniProtKB-KW"/>
</dbReference>